<dbReference type="InterPro" id="IPR006047">
    <property type="entry name" value="GH13_cat_dom"/>
</dbReference>
<dbReference type="Gene3D" id="3.90.400.10">
    <property type="entry name" value="Oligo-1,6-glucosidase, Domain 2"/>
    <property type="match status" value="1"/>
</dbReference>
<keyword evidence="1" id="KW-0812">Transmembrane</keyword>
<dbReference type="InterPro" id="IPR013780">
    <property type="entry name" value="Glyco_hydro_b"/>
</dbReference>
<dbReference type="InterPro" id="IPR045857">
    <property type="entry name" value="O16G_dom_2"/>
</dbReference>
<feature type="transmembrane region" description="Helical" evidence="1">
    <location>
        <begin position="45"/>
        <end position="67"/>
    </location>
</feature>
<dbReference type="AlphaFoldDB" id="A0A8W8I6N6"/>
<name>A0A8W8I6N6_MAGGI</name>
<organism evidence="3 4">
    <name type="scientific">Magallana gigas</name>
    <name type="common">Pacific oyster</name>
    <name type="synonym">Crassostrea gigas</name>
    <dbReference type="NCBI Taxonomy" id="29159"/>
    <lineage>
        <taxon>Eukaryota</taxon>
        <taxon>Metazoa</taxon>
        <taxon>Spiralia</taxon>
        <taxon>Lophotrochozoa</taxon>
        <taxon>Mollusca</taxon>
        <taxon>Bivalvia</taxon>
        <taxon>Autobranchia</taxon>
        <taxon>Pteriomorphia</taxon>
        <taxon>Ostreida</taxon>
        <taxon>Ostreoidea</taxon>
        <taxon>Ostreidae</taxon>
        <taxon>Magallana</taxon>
    </lineage>
</organism>
<dbReference type="Gene3D" id="2.60.40.1180">
    <property type="entry name" value="Golgi alpha-mannosidase II"/>
    <property type="match status" value="1"/>
</dbReference>
<dbReference type="GO" id="GO:0005975">
    <property type="term" value="P:carbohydrate metabolic process"/>
    <property type="evidence" value="ECO:0007669"/>
    <property type="project" value="InterPro"/>
</dbReference>
<protein>
    <recommendedName>
        <fullName evidence="2">Glycosyl hydrolase family 13 catalytic domain-containing protein</fullName>
    </recommendedName>
</protein>
<dbReference type="Pfam" id="PF00128">
    <property type="entry name" value="Alpha-amylase"/>
    <property type="match status" value="1"/>
</dbReference>
<evidence type="ECO:0000313" key="4">
    <source>
        <dbReference type="Proteomes" id="UP000005408"/>
    </source>
</evidence>
<dbReference type="PANTHER" id="PTHR10357">
    <property type="entry name" value="ALPHA-AMYLASE FAMILY MEMBER"/>
    <property type="match status" value="1"/>
</dbReference>
<sequence>MKHLSNEDELEKTKFINGREQQHVHLDFSRSVDQTRLGRWKKLRLILLVGFLVGWTLLIATVVIMVLTPKHPFRPDLKWYDKNIVYEILPESFQDSSVKDVHTKKGDGVGDLKGILARLDYLKDIGSKVLYINSIYESNDEDHKAIVNHTKIDEIYGSMEDFVELRKVTKEMKMRLIMDFIPNHTGKQNQWFSKSQKKEGKYTDYFIWTTCDPQTYRHDLMVIGRGAWTYDDTRKECYFHQLESDKPDLNLRSADVRQELESILRFWLDKGVDGFHVQDQHLYEDEILGNETFVNGKTDSEHQDLNRSDDMNHAKLLKAWKTVLESYNTKPGREKALIVTAKDDLNTTKEYFDAGVTIVRVTPLSVSGASLAESNTSLAERIETKLKNANSNFKKIGWMYGDKYSSRLTNSLVGPVQIKVLLTLQATLPGVPFNYYGNEIGMTDHLTLSAPKKYRTPMQWNSKGTGFSQNTPWVDRNANYITINVETEKATGDEYTTLKVYKRLQELRENESFQWGTMSVYRDGDLLMYTRKADGFPGYLVAINLGTSRVTGSFHAATGIPKEIKVVFHTHKDDNSAISLSDTSYILNPSHAVVLEYQ</sequence>
<accession>A0A8W8I6N6</accession>
<dbReference type="Proteomes" id="UP000005408">
    <property type="component" value="Unassembled WGS sequence"/>
</dbReference>
<evidence type="ECO:0000256" key="1">
    <source>
        <dbReference type="SAM" id="Phobius"/>
    </source>
</evidence>
<dbReference type="EnsemblMetazoa" id="G12648.3">
    <property type="protein sequence ID" value="G12648.3:cds"/>
    <property type="gene ID" value="G12648"/>
</dbReference>
<keyword evidence="1" id="KW-0472">Membrane</keyword>
<dbReference type="Gene3D" id="3.20.20.80">
    <property type="entry name" value="Glycosidases"/>
    <property type="match status" value="1"/>
</dbReference>
<dbReference type="SMART" id="SM00642">
    <property type="entry name" value="Aamy"/>
    <property type="match status" value="1"/>
</dbReference>
<dbReference type="EnsemblMetazoa" id="G12648.5">
    <property type="protein sequence ID" value="G12648.5:cds"/>
    <property type="gene ID" value="G12648"/>
</dbReference>
<feature type="domain" description="Glycosyl hydrolase family 13 catalytic" evidence="2">
    <location>
        <begin position="87"/>
        <end position="489"/>
    </location>
</feature>
<dbReference type="SUPFAM" id="SSF51445">
    <property type="entry name" value="(Trans)glycosidases"/>
    <property type="match status" value="1"/>
</dbReference>
<evidence type="ECO:0000313" key="3">
    <source>
        <dbReference type="EnsemblMetazoa" id="G12648.3:cds"/>
    </source>
</evidence>
<keyword evidence="1" id="KW-1133">Transmembrane helix</keyword>
<dbReference type="OrthoDB" id="1740265at2759"/>
<reference evidence="3" key="1">
    <citation type="submission" date="2022-08" db="UniProtKB">
        <authorList>
            <consortium name="EnsemblMetazoa"/>
        </authorList>
    </citation>
    <scope>IDENTIFICATION</scope>
    <source>
        <strain evidence="3">05x7-T-G4-1.051#20</strain>
    </source>
</reference>
<proteinExistence type="predicted"/>
<keyword evidence="4" id="KW-1185">Reference proteome</keyword>
<dbReference type="InterPro" id="IPR017853">
    <property type="entry name" value="GH"/>
</dbReference>
<dbReference type="EnsemblMetazoa" id="G12648.4">
    <property type="protein sequence ID" value="G12648.4:cds"/>
    <property type="gene ID" value="G12648"/>
</dbReference>
<dbReference type="PANTHER" id="PTHR10357:SF179">
    <property type="entry name" value="NEUTRAL AND BASIC AMINO ACID TRANSPORT PROTEIN RBAT"/>
    <property type="match status" value="1"/>
</dbReference>
<evidence type="ECO:0000259" key="2">
    <source>
        <dbReference type="SMART" id="SM00642"/>
    </source>
</evidence>
<dbReference type="OMA" id="GMQTVIS"/>